<keyword evidence="5" id="KW-0732">Signal</keyword>
<dbReference type="SUPFAM" id="SSF52743">
    <property type="entry name" value="Subtilisin-like"/>
    <property type="match status" value="1"/>
</dbReference>
<dbReference type="RefSeq" id="WP_133332924.1">
    <property type="nucleotide sequence ID" value="NZ_SMYO01000002.1"/>
</dbReference>
<feature type="active site" description="Charge relay system" evidence="8 9">
    <location>
        <position position="465"/>
    </location>
</feature>
<dbReference type="InterPro" id="IPR036852">
    <property type="entry name" value="Peptidase_S8/S53_dom_sf"/>
</dbReference>
<dbReference type="GO" id="GO:0004252">
    <property type="term" value="F:serine-type endopeptidase activity"/>
    <property type="evidence" value="ECO:0007669"/>
    <property type="project" value="UniProtKB-UniRule"/>
</dbReference>
<keyword evidence="2" id="KW-0134">Cell wall</keyword>
<dbReference type="EMBL" id="SMYO01000002">
    <property type="protein sequence ID" value="TDK63970.1"/>
    <property type="molecule type" value="Genomic_DNA"/>
</dbReference>
<dbReference type="InterPro" id="IPR023828">
    <property type="entry name" value="Peptidase_S8_Ser-AS"/>
</dbReference>
<evidence type="ECO:0000256" key="10">
    <source>
        <dbReference type="RuleBase" id="RU003355"/>
    </source>
</evidence>
<reference evidence="13 14" key="1">
    <citation type="submission" date="2019-03" db="EMBL/GenBank/DDBJ databases">
        <title>Bacillus niacini sp. nov. a Nicotinate-Metabolizing Mesophile Isolated from Soil.</title>
        <authorList>
            <person name="Zhang G."/>
        </authorList>
    </citation>
    <scope>NUCLEOTIDE SEQUENCE [LARGE SCALE GENOMIC DNA]</scope>
    <source>
        <strain evidence="13 14">WN066</strain>
    </source>
</reference>
<dbReference type="Pfam" id="PF00082">
    <property type="entry name" value="Peptidase_S8"/>
    <property type="match status" value="1"/>
</dbReference>
<dbReference type="CDD" id="cd07474">
    <property type="entry name" value="Peptidases_S8_subtilisin_Vpr-like"/>
    <property type="match status" value="1"/>
</dbReference>
<dbReference type="InterPro" id="IPR046450">
    <property type="entry name" value="PA_dom_sf"/>
</dbReference>
<evidence type="ECO:0000256" key="8">
    <source>
        <dbReference type="PIRSR" id="PIRSR615500-1"/>
    </source>
</evidence>
<comment type="caution">
    <text evidence="13">The sequence shown here is derived from an EMBL/GenBank/DDBJ whole genome shotgun (WGS) entry which is preliminary data.</text>
</comment>
<dbReference type="PANTHER" id="PTHR43806:SF65">
    <property type="entry name" value="SERINE PROTEASE APRX"/>
    <property type="match status" value="1"/>
</dbReference>
<evidence type="ECO:0000259" key="12">
    <source>
        <dbReference type="Pfam" id="PF02225"/>
    </source>
</evidence>
<evidence type="ECO:0000256" key="5">
    <source>
        <dbReference type="ARBA" id="ARBA00022729"/>
    </source>
</evidence>
<name>A0A4R5VX68_9BACI</name>
<dbReference type="InterPro" id="IPR003137">
    <property type="entry name" value="PA_domain"/>
</dbReference>
<evidence type="ECO:0000313" key="13">
    <source>
        <dbReference type="EMBL" id="TDK63970.1"/>
    </source>
</evidence>
<keyword evidence="6 9" id="KW-0378">Hydrolase</keyword>
<feature type="active site" description="Charge relay system" evidence="8 9">
    <location>
        <position position="179"/>
    </location>
</feature>
<dbReference type="Pfam" id="PF02225">
    <property type="entry name" value="PA"/>
    <property type="match status" value="1"/>
</dbReference>
<evidence type="ECO:0000256" key="6">
    <source>
        <dbReference type="ARBA" id="ARBA00022801"/>
    </source>
</evidence>
<dbReference type="PROSITE" id="PS00136">
    <property type="entry name" value="SUBTILASE_ASP"/>
    <property type="match status" value="1"/>
</dbReference>
<evidence type="ECO:0000313" key="14">
    <source>
        <dbReference type="Proteomes" id="UP000295132"/>
    </source>
</evidence>
<organism evidence="13 14">
    <name type="scientific">Bacillus salipaludis</name>
    <dbReference type="NCBI Taxonomy" id="2547811"/>
    <lineage>
        <taxon>Bacteria</taxon>
        <taxon>Bacillati</taxon>
        <taxon>Bacillota</taxon>
        <taxon>Bacilli</taxon>
        <taxon>Bacillales</taxon>
        <taxon>Bacillaceae</taxon>
        <taxon>Bacillus</taxon>
    </lineage>
</organism>
<dbReference type="PRINTS" id="PR00723">
    <property type="entry name" value="SUBTILISIN"/>
</dbReference>
<dbReference type="SUPFAM" id="SSF52025">
    <property type="entry name" value="PA domain"/>
    <property type="match status" value="1"/>
</dbReference>
<protein>
    <submittedName>
        <fullName evidence="13">Peptidase S8</fullName>
    </submittedName>
</protein>
<evidence type="ECO:0000256" key="7">
    <source>
        <dbReference type="ARBA" id="ARBA00022825"/>
    </source>
</evidence>
<dbReference type="PROSITE" id="PS51892">
    <property type="entry name" value="SUBTILASE"/>
    <property type="match status" value="1"/>
</dbReference>
<dbReference type="AlphaFoldDB" id="A0A4R5VX68"/>
<dbReference type="PANTHER" id="PTHR43806">
    <property type="entry name" value="PEPTIDASE S8"/>
    <property type="match status" value="1"/>
</dbReference>
<feature type="domain" description="Peptidase S8/S53" evidence="11">
    <location>
        <begin position="131"/>
        <end position="517"/>
    </location>
</feature>
<evidence type="ECO:0000256" key="4">
    <source>
        <dbReference type="ARBA" id="ARBA00022670"/>
    </source>
</evidence>
<dbReference type="InterPro" id="IPR023827">
    <property type="entry name" value="Peptidase_S8_Asp-AS"/>
</dbReference>
<dbReference type="GO" id="GO:0006508">
    <property type="term" value="P:proteolysis"/>
    <property type="evidence" value="ECO:0007669"/>
    <property type="project" value="UniProtKB-KW"/>
</dbReference>
<dbReference type="Gene3D" id="3.50.30.30">
    <property type="match status" value="1"/>
</dbReference>
<dbReference type="Gene3D" id="3.40.50.200">
    <property type="entry name" value="Peptidase S8/S53 domain"/>
    <property type="match status" value="1"/>
</dbReference>
<dbReference type="InterPro" id="IPR015500">
    <property type="entry name" value="Peptidase_S8_subtilisin-rel"/>
</dbReference>
<feature type="domain" description="PA" evidence="12">
    <location>
        <begin position="338"/>
        <end position="405"/>
    </location>
</feature>
<comment type="similarity">
    <text evidence="1 9 10">Belongs to the peptidase S8 family.</text>
</comment>
<feature type="active site" description="Charge relay system" evidence="8 9">
    <location>
        <position position="140"/>
    </location>
</feature>
<dbReference type="InterPro" id="IPR034213">
    <property type="entry name" value="S8_Vpr-like"/>
</dbReference>
<evidence type="ECO:0000256" key="9">
    <source>
        <dbReference type="PROSITE-ProRule" id="PRU01240"/>
    </source>
</evidence>
<accession>A0A4R5VX68</accession>
<gene>
    <name evidence="13" type="ORF">E2K98_03640</name>
</gene>
<keyword evidence="7 9" id="KW-0720">Serine protease</keyword>
<dbReference type="CDD" id="cd02133">
    <property type="entry name" value="PA_C5a_like"/>
    <property type="match status" value="1"/>
</dbReference>
<dbReference type="InterPro" id="IPR050131">
    <property type="entry name" value="Peptidase_S8_subtilisin-like"/>
</dbReference>
<proteinExistence type="inferred from homology"/>
<evidence type="ECO:0000256" key="3">
    <source>
        <dbReference type="ARBA" id="ARBA00022525"/>
    </source>
</evidence>
<keyword evidence="4 9" id="KW-0645">Protease</keyword>
<sequence length="733" mass="79768">MKKLILAIILITSITIPAPIQSQTRKLITPPIPNQQTVAIVVTKQPQTKEQIKQFLTSYKDIKLRRIFTEAITGFSIEGNRAAITKLAENVKILNVSPVTSYQAQTEESVKIIGGEEVRGLFSPKNQRLTGKGITVAVIDTGVDYTHPDLRRNYGGGHDLVDNDKDPMETRAIGKATIHGTHVAGIIAANGKIRGVAPEAKIIAYRALGPGGGGTTEQVIAAIDQAIKDKVDIMNLSLGNDVNGPDLPISLALNRAVDKGIVAVAANGNAGPNIWTVGSPGTASKAISVGASTPTMKIPSLLIEGTRKKIRIQPMEGSEKWELDRSYTIVDGGIGKKEDLKNVAGKIVLIKRGRLTFTEKAKNAQKAGAKAVLIYNNMSGNFIGNLETLLPLPVGSISKHDGEQLLKETSITMRIIQKEEKDRMAEFSSRGPVTGTWEVKPDIVAPGVAINSTVPGGYLSLQGTSMAAPHVAGACALIKQAHPDWTPQQIKASLMNTAKTLFKNANTPYRTYEQGAGRIQVPEAVKTESLVTPSSIHFGKFTEQRDVHKTLLHVENTSNATKRYSFDVPERTEGLSWKIPLSFTLAPKETKDVAIELRVDPQSIKNKIHDGYIKLQAGSTLIHIPYIYVLEEPNYPRVMGFSFGEGDAPGQYLYEVYLPGGAEEFGIALFDPGDYRFVGFLDSIENVKKGLIQKKIENENLPEDGVYLAKVFAKKAGKEDFIETMLKIEKRQQ</sequence>
<evidence type="ECO:0000256" key="2">
    <source>
        <dbReference type="ARBA" id="ARBA00022512"/>
    </source>
</evidence>
<dbReference type="Proteomes" id="UP000295132">
    <property type="component" value="Unassembled WGS sequence"/>
</dbReference>
<evidence type="ECO:0000256" key="1">
    <source>
        <dbReference type="ARBA" id="ARBA00011073"/>
    </source>
</evidence>
<evidence type="ECO:0000259" key="11">
    <source>
        <dbReference type="Pfam" id="PF00082"/>
    </source>
</evidence>
<dbReference type="PROSITE" id="PS00137">
    <property type="entry name" value="SUBTILASE_HIS"/>
    <property type="match status" value="1"/>
</dbReference>
<dbReference type="PROSITE" id="PS00138">
    <property type="entry name" value="SUBTILASE_SER"/>
    <property type="match status" value="1"/>
</dbReference>
<dbReference type="InterPro" id="IPR022398">
    <property type="entry name" value="Peptidase_S8_His-AS"/>
</dbReference>
<dbReference type="InterPro" id="IPR000209">
    <property type="entry name" value="Peptidase_S8/S53_dom"/>
</dbReference>
<keyword evidence="3" id="KW-0964">Secreted</keyword>